<name>A0ABT2WWQ7_9RHOB</name>
<evidence type="ECO:0000313" key="3">
    <source>
        <dbReference type="EMBL" id="MCU9840333.1"/>
    </source>
</evidence>
<dbReference type="Gene3D" id="3.40.50.10610">
    <property type="entry name" value="ABC-type transport auxiliary lipoprotein component"/>
    <property type="match status" value="1"/>
</dbReference>
<dbReference type="InterPro" id="IPR052346">
    <property type="entry name" value="O-mannosyl-transferase_TMTC"/>
</dbReference>
<dbReference type="Gene3D" id="1.25.40.10">
    <property type="entry name" value="Tetratricopeptide repeat domain"/>
    <property type="match status" value="1"/>
</dbReference>
<dbReference type="PANTHER" id="PTHR44227:SF3">
    <property type="entry name" value="PROTEIN O-MANNOSYL-TRANSFERASE TMTC4"/>
    <property type="match status" value="1"/>
</dbReference>
<dbReference type="RefSeq" id="WP_263390207.1">
    <property type="nucleotide sequence ID" value="NZ_JAOVQN010000035.1"/>
</dbReference>
<gene>
    <name evidence="3" type="ORF">OEZ49_21480</name>
</gene>
<protein>
    <recommendedName>
        <fullName evidence="5">Adenylate cyclase</fullName>
    </recommendedName>
</protein>
<reference evidence="3 4" key="1">
    <citation type="submission" date="2022-10" db="EMBL/GenBank/DDBJ databases">
        <title>Ruegeria sp. nov., isolated from ocean surface water.</title>
        <authorList>
            <person name="He W."/>
            <person name="Wang L."/>
            <person name="Zhang D.-F."/>
        </authorList>
    </citation>
    <scope>NUCLEOTIDE SEQUENCE [LARGE SCALE GENOMIC DNA]</scope>
    <source>
        <strain evidence="3 4">WL0004</strain>
    </source>
</reference>
<comment type="caution">
    <text evidence="3">The sequence shown here is derived from an EMBL/GenBank/DDBJ whole genome shotgun (WGS) entry which is preliminary data.</text>
</comment>
<keyword evidence="4" id="KW-1185">Reference proteome</keyword>
<dbReference type="EMBL" id="JAOVQN010000035">
    <property type="protein sequence ID" value="MCU9840333.1"/>
    <property type="molecule type" value="Genomic_DNA"/>
</dbReference>
<evidence type="ECO:0008006" key="5">
    <source>
        <dbReference type="Google" id="ProtNLM"/>
    </source>
</evidence>
<proteinExistence type="predicted"/>
<keyword evidence="2" id="KW-0802">TPR repeat</keyword>
<evidence type="ECO:0000256" key="2">
    <source>
        <dbReference type="ARBA" id="ARBA00022803"/>
    </source>
</evidence>
<accession>A0ABT2WWQ7</accession>
<dbReference type="SUPFAM" id="SSF48452">
    <property type="entry name" value="TPR-like"/>
    <property type="match status" value="1"/>
</dbReference>
<sequence length="418" mass="47272">MDAHLYQADASRTDFTATRRPNSVAVVPFRTSPSADEDQTFLADGLAEDLILELSRIQGLFVVSRTAANELRDRDPVEIGRNAGVGFVLTGSVRKASNRVRLSVSLYNGDNGSVIWSDRIQRDFQEFLDMLDDVVVREASTVFGRIEQAEIKAAKLKRPVSMTAYEHYLRGMELHRLGGVTLDNYREAVAWFDRAIAEDKNFSRGYSMKVCSASNLDDFDLDAAQQMIEKALRLDPEDADAHRIMGNMQLRIHRDFIKAYVHYERAMRLAPNNAHIVGLVAAFHIFNGDPEKGLEMLDRAEIMDPFIPVWILENRIRAYFVEGKLDQMLACARSLPFQTRCPRIYRAVVSMKRGDAELARKLIAATLADDPTLTSEYVRVQELYRNEKVVNEILQLAEGAGLPQSKDAQRMSLSIPKR</sequence>
<dbReference type="InterPro" id="IPR011990">
    <property type="entry name" value="TPR-like_helical_dom_sf"/>
</dbReference>
<organism evidence="3 4">
    <name type="scientific">Ruegeria marisflavi</name>
    <dbReference type="NCBI Taxonomy" id="2984152"/>
    <lineage>
        <taxon>Bacteria</taxon>
        <taxon>Pseudomonadati</taxon>
        <taxon>Pseudomonadota</taxon>
        <taxon>Alphaproteobacteria</taxon>
        <taxon>Rhodobacterales</taxon>
        <taxon>Roseobacteraceae</taxon>
        <taxon>Ruegeria</taxon>
    </lineage>
</organism>
<keyword evidence="1" id="KW-0677">Repeat</keyword>
<dbReference type="PANTHER" id="PTHR44227">
    <property type="match status" value="1"/>
</dbReference>
<evidence type="ECO:0000313" key="4">
    <source>
        <dbReference type="Proteomes" id="UP001321014"/>
    </source>
</evidence>
<dbReference type="Proteomes" id="UP001321014">
    <property type="component" value="Unassembled WGS sequence"/>
</dbReference>
<evidence type="ECO:0000256" key="1">
    <source>
        <dbReference type="ARBA" id="ARBA00022737"/>
    </source>
</evidence>